<organism evidence="1 2">
    <name type="scientific">Neodothiora populina</name>
    <dbReference type="NCBI Taxonomy" id="2781224"/>
    <lineage>
        <taxon>Eukaryota</taxon>
        <taxon>Fungi</taxon>
        <taxon>Dikarya</taxon>
        <taxon>Ascomycota</taxon>
        <taxon>Pezizomycotina</taxon>
        <taxon>Dothideomycetes</taxon>
        <taxon>Dothideomycetidae</taxon>
        <taxon>Dothideales</taxon>
        <taxon>Dothioraceae</taxon>
        <taxon>Neodothiora</taxon>
    </lineage>
</organism>
<sequence>MAAKAPSRLLCLLTSDLLPHHRSFHARTRRRIHAQARPAIGQDDDLMDSIQCVTSAEGAKHVIGSQDHPVLSLPKPDLDSPIALMREVLLPDLHPVQHEPDRSAPQDEQATLDLPRIPTPLTPPEGPTFPLSGDPLPHAVFRKAILEDNLGARAYRRVLRQQLLRSQLPNDILRVIAVAMQRRETAQYVPSMQESLRRAVYRARNNVSDEDILKTINVIYRRLKYASLPVPEEILKLGLKFAARSRSLQGMKCYLREYKTSGTKMSRVVFRATIAKFSIGTRGLGEIRNGRWKRDELLQVLLGFKDTPPQDAHHLGVFLQRADWQFLHGWLTALSRCRAVDDLWHEWQLWLACRERIFPRRLNIPDPNENMTTKHRGDYWFVEQMTYAGDLEKAWEMLRVTGIPFARVRARVKTRLIEGAQYAILPTHEITDELLRKYDEELRKIEDALGVEWMCGAAGGRGRGYHVPRRELEDRLEMLSEPDYVFDPEYGYPWDEEETCAKEQEKDRDIMEAEEMDDFTGW</sequence>
<evidence type="ECO:0000313" key="2">
    <source>
        <dbReference type="Proteomes" id="UP001562354"/>
    </source>
</evidence>
<dbReference type="GeneID" id="95980734"/>
<keyword evidence="2" id="KW-1185">Reference proteome</keyword>
<proteinExistence type="predicted"/>
<gene>
    <name evidence="1" type="ORF">AAFC00_007035</name>
</gene>
<dbReference type="EMBL" id="JBFMKM010000010">
    <property type="protein sequence ID" value="KAL1303681.1"/>
    <property type="molecule type" value="Genomic_DNA"/>
</dbReference>
<protein>
    <submittedName>
        <fullName evidence="1">Uncharacterized protein</fullName>
    </submittedName>
</protein>
<evidence type="ECO:0000313" key="1">
    <source>
        <dbReference type="EMBL" id="KAL1303681.1"/>
    </source>
</evidence>
<dbReference type="Proteomes" id="UP001562354">
    <property type="component" value="Unassembled WGS sequence"/>
</dbReference>
<accession>A0ABR3PD83</accession>
<name>A0ABR3PD83_9PEZI</name>
<reference evidence="1 2" key="1">
    <citation type="submission" date="2024-07" db="EMBL/GenBank/DDBJ databases">
        <title>Draft sequence of the Neodothiora populina.</title>
        <authorList>
            <person name="Drown D.D."/>
            <person name="Schuette U.S."/>
            <person name="Buechlein A.B."/>
            <person name="Rusch D.R."/>
            <person name="Winton L.W."/>
            <person name="Adams G.A."/>
        </authorList>
    </citation>
    <scope>NUCLEOTIDE SEQUENCE [LARGE SCALE GENOMIC DNA]</scope>
    <source>
        <strain evidence="1 2">CPC 39397</strain>
    </source>
</reference>
<dbReference type="RefSeq" id="XP_069199956.1">
    <property type="nucleotide sequence ID" value="XM_069347085.1"/>
</dbReference>
<comment type="caution">
    <text evidence="1">The sequence shown here is derived from an EMBL/GenBank/DDBJ whole genome shotgun (WGS) entry which is preliminary data.</text>
</comment>